<evidence type="ECO:0000313" key="2">
    <source>
        <dbReference type="Proteomes" id="UP000014073"/>
    </source>
</evidence>
<sequence>MKDKDKKLFRKGFQWNERVDPFRKLKSFFYFIEVNVRTGAGRFFLRTEWKC</sequence>
<accession>S0F4M3</accession>
<gene>
    <name evidence="1" type="ORF">BACCOPRO_00576</name>
</gene>
<dbReference type="STRING" id="547042.BACCOPRO_00576"/>
<name>S0F4M3_9BACT</name>
<dbReference type="HOGENOM" id="CLU_3095429_0_0_10"/>
<dbReference type="EMBL" id="ACBW01000041">
    <property type="protein sequence ID" value="EEF75093.1"/>
    <property type="molecule type" value="Genomic_DNA"/>
</dbReference>
<protein>
    <submittedName>
        <fullName evidence="1">Uncharacterized protein</fullName>
    </submittedName>
</protein>
<dbReference type="Proteomes" id="UP000014073">
    <property type="component" value="Unassembled WGS sequence"/>
</dbReference>
<comment type="caution">
    <text evidence="1">The sequence shown here is derived from an EMBL/GenBank/DDBJ whole genome shotgun (WGS) entry which is preliminary data.</text>
</comment>
<dbReference type="AlphaFoldDB" id="S0F4M3"/>
<reference evidence="1 2" key="1">
    <citation type="submission" date="2008-12" db="EMBL/GenBank/DDBJ databases">
        <authorList>
            <person name="Fulton L."/>
            <person name="Clifton S."/>
            <person name="Fulton B."/>
            <person name="Xu J."/>
            <person name="Minx P."/>
            <person name="Pepin K.H."/>
            <person name="Johnson M."/>
            <person name="Bhonagiri V."/>
            <person name="Nash W.E."/>
            <person name="Mardis E.R."/>
            <person name="Wilson R.K."/>
        </authorList>
    </citation>
    <scope>NUCLEOTIDE SEQUENCE [LARGE SCALE GENOMIC DNA]</scope>
    <source>
        <strain evidence="1 2">DSM 18228</strain>
    </source>
</reference>
<keyword evidence="2" id="KW-1185">Reference proteome</keyword>
<organism evidence="1 2">
    <name type="scientific">Phocaeicola coprophilus DSM 18228 = JCM 13818</name>
    <dbReference type="NCBI Taxonomy" id="547042"/>
    <lineage>
        <taxon>Bacteria</taxon>
        <taxon>Pseudomonadati</taxon>
        <taxon>Bacteroidota</taxon>
        <taxon>Bacteroidia</taxon>
        <taxon>Bacteroidales</taxon>
        <taxon>Bacteroidaceae</taxon>
        <taxon>Phocaeicola</taxon>
    </lineage>
</organism>
<proteinExistence type="predicted"/>
<evidence type="ECO:0000313" key="1">
    <source>
        <dbReference type="EMBL" id="EEF75093.1"/>
    </source>
</evidence>